<evidence type="ECO:0000256" key="3">
    <source>
        <dbReference type="ARBA" id="ARBA00022748"/>
    </source>
</evidence>
<keyword evidence="3" id="KW-0201">Cytochrome c-type biogenesis</keyword>
<keyword evidence="5" id="KW-0676">Redox-active center</keyword>
<organism evidence="7 8">
    <name type="scientific">Phenylobacterium deserti</name>
    <dbReference type="NCBI Taxonomy" id="1914756"/>
    <lineage>
        <taxon>Bacteria</taxon>
        <taxon>Pseudomonadati</taxon>
        <taxon>Pseudomonadota</taxon>
        <taxon>Alphaproteobacteria</taxon>
        <taxon>Caulobacterales</taxon>
        <taxon>Caulobacteraceae</taxon>
        <taxon>Phenylobacterium</taxon>
    </lineage>
</organism>
<dbReference type="InterPro" id="IPR017937">
    <property type="entry name" value="Thioredoxin_CS"/>
</dbReference>
<dbReference type="InterPro" id="IPR004799">
    <property type="entry name" value="Periplasmic_diS_OxRdtase_DsbE"/>
</dbReference>
<dbReference type="NCBIfam" id="TIGR00385">
    <property type="entry name" value="dsbE"/>
    <property type="match status" value="1"/>
</dbReference>
<evidence type="ECO:0000313" key="8">
    <source>
        <dbReference type="Proteomes" id="UP000249725"/>
    </source>
</evidence>
<dbReference type="RefSeq" id="WP_111513883.1">
    <property type="nucleotide sequence ID" value="NZ_QFYR01000001.1"/>
</dbReference>
<dbReference type="PANTHER" id="PTHR42852:SF6">
    <property type="entry name" value="THIOL:DISULFIDE INTERCHANGE PROTEIN DSBE"/>
    <property type="match status" value="1"/>
</dbReference>
<sequence>MTRWLAALPLIVLVALGALFGLYALNRNPQVQPQALVGKPMPDLTLPDLDNGRPVRLHELTAQGPVLVNFFASWCAPCEIEHPQLVALRNQQVRVVGIAYKDAPQNTQSFLTRLGDPFAQRLVDRDGRAGVEFGVTGVPETYVVGRDGVIIAKHTGPLEEADAQRLVAQMR</sequence>
<feature type="domain" description="Thioredoxin" evidence="6">
    <location>
        <begin position="35"/>
        <end position="171"/>
    </location>
</feature>
<gene>
    <name evidence="7" type="ORF">DJ018_05685</name>
</gene>
<evidence type="ECO:0000313" key="7">
    <source>
        <dbReference type="EMBL" id="RAK57431.1"/>
    </source>
</evidence>
<accession>A0A328AT40</accession>
<reference evidence="8" key="1">
    <citation type="submission" date="2018-05" db="EMBL/GenBank/DDBJ databases">
        <authorList>
            <person name="Li X."/>
        </authorList>
    </citation>
    <scope>NUCLEOTIDE SEQUENCE [LARGE SCALE GENOMIC DNA]</scope>
    <source>
        <strain evidence="8">YIM 73061</strain>
    </source>
</reference>
<protein>
    <submittedName>
        <fullName evidence="7">DsbE family thiol:disulfide interchange protein</fullName>
    </submittedName>
</protein>
<comment type="similarity">
    <text evidence="2">Belongs to the thioredoxin family. DsbE subfamily.</text>
</comment>
<evidence type="ECO:0000256" key="1">
    <source>
        <dbReference type="ARBA" id="ARBA00004196"/>
    </source>
</evidence>
<dbReference type="PROSITE" id="PS00194">
    <property type="entry name" value="THIOREDOXIN_1"/>
    <property type="match status" value="1"/>
</dbReference>
<dbReference type="Proteomes" id="UP000249725">
    <property type="component" value="Unassembled WGS sequence"/>
</dbReference>
<keyword evidence="8" id="KW-1185">Reference proteome</keyword>
<comment type="subcellular location">
    <subcellularLocation>
        <location evidence="1">Cell envelope</location>
    </subcellularLocation>
</comment>
<dbReference type="GO" id="GO:0030288">
    <property type="term" value="C:outer membrane-bounded periplasmic space"/>
    <property type="evidence" value="ECO:0007669"/>
    <property type="project" value="InterPro"/>
</dbReference>
<comment type="caution">
    <text evidence="7">The sequence shown here is derived from an EMBL/GenBank/DDBJ whole genome shotgun (WGS) entry which is preliminary data.</text>
</comment>
<dbReference type="SUPFAM" id="SSF52833">
    <property type="entry name" value="Thioredoxin-like"/>
    <property type="match status" value="1"/>
</dbReference>
<dbReference type="InterPro" id="IPR050553">
    <property type="entry name" value="Thioredoxin_ResA/DsbE_sf"/>
</dbReference>
<dbReference type="PROSITE" id="PS51352">
    <property type="entry name" value="THIOREDOXIN_2"/>
    <property type="match status" value="1"/>
</dbReference>
<dbReference type="PANTHER" id="PTHR42852">
    <property type="entry name" value="THIOL:DISULFIDE INTERCHANGE PROTEIN DSBE"/>
    <property type="match status" value="1"/>
</dbReference>
<evidence type="ECO:0000256" key="5">
    <source>
        <dbReference type="ARBA" id="ARBA00023284"/>
    </source>
</evidence>
<dbReference type="Pfam" id="PF08534">
    <property type="entry name" value="Redoxin"/>
    <property type="match status" value="1"/>
</dbReference>
<evidence type="ECO:0000256" key="2">
    <source>
        <dbReference type="ARBA" id="ARBA00007758"/>
    </source>
</evidence>
<keyword evidence="4" id="KW-1015">Disulfide bond</keyword>
<proteinExistence type="inferred from homology"/>
<dbReference type="Gene3D" id="3.40.30.10">
    <property type="entry name" value="Glutaredoxin"/>
    <property type="match status" value="1"/>
</dbReference>
<dbReference type="OrthoDB" id="9799347at2"/>
<name>A0A328AT40_9CAUL</name>
<dbReference type="InterPro" id="IPR013766">
    <property type="entry name" value="Thioredoxin_domain"/>
</dbReference>
<dbReference type="EMBL" id="QFYR01000001">
    <property type="protein sequence ID" value="RAK57431.1"/>
    <property type="molecule type" value="Genomic_DNA"/>
</dbReference>
<dbReference type="AlphaFoldDB" id="A0A328AT40"/>
<dbReference type="InterPro" id="IPR036249">
    <property type="entry name" value="Thioredoxin-like_sf"/>
</dbReference>
<dbReference type="GO" id="GO:0017004">
    <property type="term" value="P:cytochrome complex assembly"/>
    <property type="evidence" value="ECO:0007669"/>
    <property type="project" value="UniProtKB-KW"/>
</dbReference>
<evidence type="ECO:0000259" key="6">
    <source>
        <dbReference type="PROSITE" id="PS51352"/>
    </source>
</evidence>
<dbReference type="InterPro" id="IPR013740">
    <property type="entry name" value="Redoxin"/>
</dbReference>
<evidence type="ECO:0000256" key="4">
    <source>
        <dbReference type="ARBA" id="ARBA00023157"/>
    </source>
</evidence>
<dbReference type="GO" id="GO:0015036">
    <property type="term" value="F:disulfide oxidoreductase activity"/>
    <property type="evidence" value="ECO:0007669"/>
    <property type="project" value="InterPro"/>
</dbReference>